<feature type="compositionally biased region" description="Polar residues" evidence="3">
    <location>
        <begin position="1232"/>
        <end position="1249"/>
    </location>
</feature>
<feature type="compositionally biased region" description="Basic and acidic residues" evidence="3">
    <location>
        <begin position="490"/>
        <end position="499"/>
    </location>
</feature>
<dbReference type="PANTHER" id="PTHR47775:SF1">
    <property type="entry name" value="BUD SITE SELECTION PROTEIN 14"/>
    <property type="match status" value="1"/>
</dbReference>
<evidence type="ECO:0000259" key="5">
    <source>
        <dbReference type="PROSITE" id="PS50200"/>
    </source>
</evidence>
<feature type="compositionally biased region" description="Basic and acidic residues" evidence="3">
    <location>
        <begin position="400"/>
        <end position="427"/>
    </location>
</feature>
<reference evidence="6 7" key="1">
    <citation type="submission" date="2024-01" db="EMBL/GenBank/DDBJ databases">
        <title>A draft genome for the cacao thread blight pathogen Marasmiellus scandens.</title>
        <authorList>
            <person name="Baruah I.K."/>
            <person name="Leung J."/>
            <person name="Bukari Y."/>
            <person name="Amoako-Attah I."/>
            <person name="Meinhardt L.W."/>
            <person name="Bailey B.A."/>
            <person name="Cohen S.P."/>
        </authorList>
    </citation>
    <scope>NUCLEOTIDE SEQUENCE [LARGE SCALE GENOMIC DNA]</scope>
    <source>
        <strain evidence="6 7">GH-19</strain>
    </source>
</reference>
<dbReference type="PANTHER" id="PTHR47775">
    <property type="entry name" value="BUD SITE SELECTION PROTEIN 14"/>
    <property type="match status" value="1"/>
</dbReference>
<dbReference type="InterPro" id="IPR029071">
    <property type="entry name" value="Ubiquitin-like_domsf"/>
</dbReference>
<dbReference type="Gene3D" id="2.30.30.40">
    <property type="entry name" value="SH3 Domains"/>
    <property type="match status" value="1"/>
</dbReference>
<feature type="region of interest" description="Disordered" evidence="3">
    <location>
        <begin position="1185"/>
        <end position="1375"/>
    </location>
</feature>
<dbReference type="SUPFAM" id="SSF50044">
    <property type="entry name" value="SH3-domain"/>
    <property type="match status" value="1"/>
</dbReference>
<keyword evidence="1 2" id="KW-0728">SH3 domain</keyword>
<feature type="compositionally biased region" description="Acidic residues" evidence="3">
    <location>
        <begin position="218"/>
        <end position="244"/>
    </location>
</feature>
<name>A0ABR1JHX3_9AGAR</name>
<dbReference type="PROSITE" id="PS50200">
    <property type="entry name" value="RA"/>
    <property type="match status" value="1"/>
</dbReference>
<comment type="caution">
    <text evidence="6">The sequence shown here is derived from an EMBL/GenBank/DDBJ whole genome shotgun (WGS) entry which is preliminary data.</text>
</comment>
<dbReference type="InterPro" id="IPR036028">
    <property type="entry name" value="SH3-like_dom_sf"/>
</dbReference>
<feature type="compositionally biased region" description="Polar residues" evidence="3">
    <location>
        <begin position="1190"/>
        <end position="1203"/>
    </location>
</feature>
<feature type="compositionally biased region" description="Polar residues" evidence="3">
    <location>
        <begin position="1300"/>
        <end position="1313"/>
    </location>
</feature>
<evidence type="ECO:0000256" key="1">
    <source>
        <dbReference type="ARBA" id="ARBA00022443"/>
    </source>
</evidence>
<dbReference type="SMART" id="SM00326">
    <property type="entry name" value="SH3"/>
    <property type="match status" value="1"/>
</dbReference>
<feature type="region of interest" description="Disordered" evidence="3">
    <location>
        <begin position="18"/>
        <end position="73"/>
    </location>
</feature>
<dbReference type="InterPro" id="IPR000159">
    <property type="entry name" value="RA_dom"/>
</dbReference>
<dbReference type="SUPFAM" id="SSF54236">
    <property type="entry name" value="Ubiquitin-like"/>
    <property type="match status" value="1"/>
</dbReference>
<feature type="compositionally biased region" description="Polar residues" evidence="3">
    <location>
        <begin position="387"/>
        <end position="396"/>
    </location>
</feature>
<dbReference type="InterPro" id="IPR001452">
    <property type="entry name" value="SH3_domain"/>
</dbReference>
<evidence type="ECO:0000256" key="3">
    <source>
        <dbReference type="SAM" id="MobiDB-lite"/>
    </source>
</evidence>
<evidence type="ECO:0000259" key="4">
    <source>
        <dbReference type="PROSITE" id="PS50002"/>
    </source>
</evidence>
<organism evidence="6 7">
    <name type="scientific">Marasmiellus scandens</name>
    <dbReference type="NCBI Taxonomy" id="2682957"/>
    <lineage>
        <taxon>Eukaryota</taxon>
        <taxon>Fungi</taxon>
        <taxon>Dikarya</taxon>
        <taxon>Basidiomycota</taxon>
        <taxon>Agaricomycotina</taxon>
        <taxon>Agaricomycetes</taxon>
        <taxon>Agaricomycetidae</taxon>
        <taxon>Agaricales</taxon>
        <taxon>Marasmiineae</taxon>
        <taxon>Omphalotaceae</taxon>
        <taxon>Marasmiellus</taxon>
    </lineage>
</organism>
<dbReference type="Proteomes" id="UP001498398">
    <property type="component" value="Unassembled WGS sequence"/>
</dbReference>
<feature type="compositionally biased region" description="Polar residues" evidence="3">
    <location>
        <begin position="1257"/>
        <end position="1266"/>
    </location>
</feature>
<accession>A0ABR1JHX3</accession>
<gene>
    <name evidence="6" type="primary">BUD14</name>
    <name evidence="6" type="ORF">VKT23_008328</name>
</gene>
<evidence type="ECO:0000256" key="2">
    <source>
        <dbReference type="PROSITE-ProRule" id="PRU00192"/>
    </source>
</evidence>
<feature type="compositionally biased region" description="Polar residues" evidence="3">
    <location>
        <begin position="325"/>
        <end position="340"/>
    </location>
</feature>
<dbReference type="Pfam" id="PF00018">
    <property type="entry name" value="SH3_1"/>
    <property type="match status" value="1"/>
</dbReference>
<feature type="compositionally biased region" description="Polar residues" evidence="3">
    <location>
        <begin position="350"/>
        <end position="359"/>
    </location>
</feature>
<dbReference type="EMBL" id="JBANRG010000012">
    <property type="protein sequence ID" value="KAK7461896.1"/>
    <property type="molecule type" value="Genomic_DNA"/>
</dbReference>
<feature type="compositionally biased region" description="Polar residues" evidence="3">
    <location>
        <begin position="368"/>
        <end position="378"/>
    </location>
</feature>
<feature type="compositionally biased region" description="Low complexity" evidence="3">
    <location>
        <begin position="556"/>
        <end position="597"/>
    </location>
</feature>
<evidence type="ECO:0000313" key="7">
    <source>
        <dbReference type="Proteomes" id="UP001498398"/>
    </source>
</evidence>
<protein>
    <submittedName>
        <fullName evidence="6">Protein phosphatase regulator</fullName>
    </submittedName>
</protein>
<dbReference type="PROSITE" id="PS50002">
    <property type="entry name" value="SH3"/>
    <property type="match status" value="1"/>
</dbReference>
<feature type="compositionally biased region" description="Acidic residues" evidence="3">
    <location>
        <begin position="44"/>
        <end position="71"/>
    </location>
</feature>
<sequence length="1459" mass="159021">MQTLEIDTRRRQDAYDLRGQIHSDSDNEYSHLDGHADAANYVGTDDEEHSVMEEDSDQGEQEDDFMDDMDDGSSSLSIPNESIDFDLVYSLHSFAATVEGQANVVKGDSLFLMDDSNSYWWLVRVLKTQEVGYIPAENIETPFERLARLNKHRNVDLAQPNQNELGENPAAFQERFRQNLSRQGRSPSPNTQRLNNRRSVDFRISKRFHRYPPAIWREEEEEDDDDVEWEEGEYESDDADLAAEAEEKSRRDAGSRAGSTMDIDDGDAEKTSGVRWGNNEEFELGASQSPQAAVHGTGANVPVALRPGTDQQPQVQVHMQQRSQDIISPVQTQPPANTVESGARGRASPMDQSPVSPASSRRIDPLDQQETVRVTMTPSIARESEETASYNSNAIAQAQRQEEERKRLREEESEESLRKRARGKEAQKMPAPVSSANLSNSGGRKLQKQPDTSGDDDGKDKKKKGGSILGGLFRRNKDKDKGKSSISSVEDVRGSEDSKSSGGRVSTSSGPEPSTGSSPTTQIAMQQQQQSQINQLRNSMDPRRVGGPGLGPTTPPSNISTQNSSHSVSSSVSSSPPSISQLRQRDQQQQALYQQYLNRSPSAAPDPNYGPPAHRPRPGSLILTPNSTMDGGHVPELSVIRVFAGNHLSSLTEATFKTVLLNSSTTSGELVKQAIQRFRLPVEDGEDGGVSEYYLTIKQVEGSSAVLRNDEKPLEVFESLVQAAMDEEAANYAMPKVKRSSVGSISSISSNLSMHPAIKKLPMNDFTDDSAVKFYLNRRSGNGRDSTLDELVEEEGDTLIAADTSMGSVGSAGSGDSGVAARQYLTVSTSGGHNVQAERFHSPSLRFAVQVVIYAEDLPDDMVFDPQSEAIVFKDTLRDRDSRSLSISSNLSGLSNNMRRKVFVFPKNVTVAEVIELGLERFGILEGVVDGGDEVEDKLSKRRSSGRVRYVLMVEGGVGLQAERELSPSSKVLEAYARQPAFRPANTHSTNSKRRSMDSGQLLGTLEDVSPDDPVFILRRATSYRNTTSRKRMSAPLDELALRNLHRESVSSASSADQGAQNISLNVIAPVQGTEQRSRKEIIAAQREAFRANQRAILSTQTNSVRGVDVLLPGNARLRSSRYEHDNRMRYSYVEPDGETYDISEIVEEEFKAGGGDDIFQGVGARIGKKDPGVNEKLDRVLDRVKSGRPLQQQQRVETPLTASSTGSHRKSLSSSSAYSADETVEAGGYGSRSTTPLVSQNVARSSPTVAERAISPSRSRSNTPGSAGVGMVARMISPTERVASPSSTIGRSSPALDELSSSIMRPGTTTPIGSAGIRPPSARRNPSVASAASDVSGYMTAASHMTSPSSTGHSEATTPVPKISPKQLNIPSGKGDFGVSQMMAVIEYRAMASKPKVGIAERSDPVEEMLFGKKLDLNTLHPKIRDLYAASFKEMEEMDLLLDQHLQQAHATTASAST</sequence>
<keyword evidence="7" id="KW-1185">Reference proteome</keyword>
<feature type="domain" description="Ras-associating" evidence="5">
    <location>
        <begin position="639"/>
        <end position="781"/>
    </location>
</feature>
<proteinExistence type="predicted"/>
<feature type="region of interest" description="Disordered" evidence="3">
    <location>
        <begin position="215"/>
        <end position="628"/>
    </location>
</feature>
<feature type="compositionally biased region" description="Basic and acidic residues" evidence="3">
    <location>
        <begin position="245"/>
        <end position="254"/>
    </location>
</feature>
<feature type="compositionally biased region" description="Low complexity" evidence="3">
    <location>
        <begin position="500"/>
        <end position="535"/>
    </location>
</feature>
<evidence type="ECO:0000313" key="6">
    <source>
        <dbReference type="EMBL" id="KAK7461896.1"/>
    </source>
</evidence>
<dbReference type="Gene3D" id="3.10.20.90">
    <property type="entry name" value="Phosphatidylinositol 3-kinase Catalytic Subunit, Chain A, domain 1"/>
    <property type="match status" value="1"/>
</dbReference>
<feature type="compositionally biased region" description="Low complexity" evidence="3">
    <location>
        <begin position="311"/>
        <end position="324"/>
    </location>
</feature>
<feature type="compositionally biased region" description="Basic and acidic residues" evidence="3">
    <location>
        <begin position="18"/>
        <end position="36"/>
    </location>
</feature>
<feature type="domain" description="SH3" evidence="4">
    <location>
        <begin position="83"/>
        <end position="144"/>
    </location>
</feature>
<feature type="compositionally biased region" description="Polar residues" evidence="3">
    <location>
        <begin position="1344"/>
        <end position="1358"/>
    </location>
</feature>
<dbReference type="Pfam" id="PF00788">
    <property type="entry name" value="RA"/>
    <property type="match status" value="1"/>
</dbReference>
<dbReference type="InterPro" id="IPR053039">
    <property type="entry name" value="Polarity_Bud-Selection_Reg"/>
</dbReference>